<dbReference type="PANTHER" id="PTHR39186:SF1">
    <property type="entry name" value="DUF2071 DOMAIN-CONTAINING PROTEIN"/>
    <property type="match status" value="1"/>
</dbReference>
<dbReference type="Pfam" id="PF09844">
    <property type="entry name" value="DUF2071"/>
    <property type="match status" value="2"/>
</dbReference>
<dbReference type="InterPro" id="IPR023375">
    <property type="entry name" value="ADC_dom_sf"/>
</dbReference>
<organism evidence="2 3">
    <name type="scientific">Halobellus ruber</name>
    <dbReference type="NCBI Taxonomy" id="2761102"/>
    <lineage>
        <taxon>Archaea</taxon>
        <taxon>Methanobacteriati</taxon>
        <taxon>Methanobacteriota</taxon>
        <taxon>Stenosarchaea group</taxon>
        <taxon>Halobacteria</taxon>
        <taxon>Halobacteriales</taxon>
        <taxon>Haloferacaceae</taxon>
        <taxon>Halobellus</taxon>
    </lineage>
</organism>
<dbReference type="Proteomes" id="UP000546257">
    <property type="component" value="Unassembled WGS sequence"/>
</dbReference>
<dbReference type="SUPFAM" id="SSF160104">
    <property type="entry name" value="Acetoacetate decarboxylase-like"/>
    <property type="match status" value="1"/>
</dbReference>
<evidence type="ECO:0000313" key="2">
    <source>
        <dbReference type="EMBL" id="MBB6645904.1"/>
    </source>
</evidence>
<gene>
    <name evidence="2" type="ORF">H5V44_06315</name>
</gene>
<keyword evidence="3" id="KW-1185">Reference proteome</keyword>
<sequence length="290" mass="31599">MPPRFTVVGSDVLFAHWPLDPEAVDALLPADLAVDTFEGSAWVSALALDTVGYNYLKIFDTPGCRNPSRDYSRQYENRSAAPGSLRLRAALERGVPQLNFRTYVTRDGDDGVYFLSLDTGHRAAAAAGRGVFGLPFHHARMRLTRRDGRITFRSRREGEGSAAVFQARYRPEGERYRAEPGSLAGFCIERYRYFLPAAEAGGAAALRTAGADRAGTIVGRIDRDPWKLRPVDATVRGNTLFEAAGLPAPDGKPVVHYSPGFEMGVLGEEVRSAADRRGDRGTTPLSVDGP</sequence>
<proteinExistence type="predicted"/>
<accession>A0A7J9SG10</accession>
<dbReference type="Gene3D" id="2.40.400.10">
    <property type="entry name" value="Acetoacetate decarboxylase-like"/>
    <property type="match status" value="1"/>
</dbReference>
<name>A0A7J9SG10_9EURY</name>
<evidence type="ECO:0000256" key="1">
    <source>
        <dbReference type="SAM" id="MobiDB-lite"/>
    </source>
</evidence>
<dbReference type="EMBL" id="JACKXD010000002">
    <property type="protein sequence ID" value="MBB6645904.1"/>
    <property type="molecule type" value="Genomic_DNA"/>
</dbReference>
<dbReference type="PANTHER" id="PTHR39186">
    <property type="entry name" value="DUF2071 FAMILY PROTEIN"/>
    <property type="match status" value="1"/>
</dbReference>
<reference evidence="2 3" key="1">
    <citation type="submission" date="2020-08" db="EMBL/GenBank/DDBJ databases">
        <authorList>
            <person name="Seo M.-J."/>
        </authorList>
    </citation>
    <scope>NUCLEOTIDE SEQUENCE [LARGE SCALE GENOMIC DNA]</scope>
    <source>
        <strain evidence="2 3">MBLA0160</strain>
    </source>
</reference>
<comment type="caution">
    <text evidence="2">The sequence shown here is derived from an EMBL/GenBank/DDBJ whole genome shotgun (WGS) entry which is preliminary data.</text>
</comment>
<protein>
    <submittedName>
        <fullName evidence="2">DUF2071 domain-containing protein</fullName>
    </submittedName>
</protein>
<feature type="region of interest" description="Disordered" evidence="1">
    <location>
        <begin position="271"/>
        <end position="290"/>
    </location>
</feature>
<dbReference type="AlphaFoldDB" id="A0A7J9SG10"/>
<evidence type="ECO:0000313" key="3">
    <source>
        <dbReference type="Proteomes" id="UP000546257"/>
    </source>
</evidence>
<dbReference type="RefSeq" id="WP_185192268.1">
    <property type="nucleotide sequence ID" value="NZ_JACKXD010000002.1"/>
</dbReference>
<feature type="compositionally biased region" description="Basic and acidic residues" evidence="1">
    <location>
        <begin position="271"/>
        <end position="280"/>
    </location>
</feature>
<dbReference type="InterPro" id="IPR018644">
    <property type="entry name" value="DUF2071"/>
</dbReference>